<dbReference type="EC" id="2.7.1.130" evidence="3 13"/>
<evidence type="ECO:0000256" key="10">
    <source>
        <dbReference type="ARBA" id="ARBA00022840"/>
    </source>
</evidence>
<proteinExistence type="inferred from homology"/>
<evidence type="ECO:0000256" key="13">
    <source>
        <dbReference type="HAMAP-Rule" id="MF_00409"/>
    </source>
</evidence>
<dbReference type="PANTHER" id="PTHR42724">
    <property type="entry name" value="TETRAACYLDISACCHARIDE 4'-KINASE"/>
    <property type="match status" value="1"/>
</dbReference>
<dbReference type="OrthoDB" id="9789797at2"/>
<evidence type="ECO:0000256" key="8">
    <source>
        <dbReference type="ARBA" id="ARBA00022741"/>
    </source>
</evidence>
<reference evidence="14 15" key="1">
    <citation type="journal article" date="2011" name="Mol. Biol. Evol.">
        <title>Unity in variety--the pan-genome of the Chlamydiae.</title>
        <authorList>
            <person name="Collingro A."/>
            <person name="Tischler P."/>
            <person name="Weinmaier T."/>
            <person name="Penz T."/>
            <person name="Heinz E."/>
            <person name="Brunham R.C."/>
            <person name="Read T.D."/>
            <person name="Bavoil P.M."/>
            <person name="Sachse K."/>
            <person name="Kahane S."/>
            <person name="Friedman M.G."/>
            <person name="Rattei T."/>
            <person name="Myers G.S."/>
            <person name="Horn M."/>
        </authorList>
    </citation>
    <scope>NUCLEOTIDE SEQUENCE [LARGE SCALE GENOMIC DNA]</scope>
    <source>
        <strain evidence="15">ATCC VR-1471 / Z</strain>
    </source>
</reference>
<gene>
    <name evidence="13 14" type="primary">lpxK</name>
    <name evidence="14" type="ordered locus">SNE_A03670</name>
</gene>
<dbReference type="KEGG" id="sng:SNE_A03670"/>
<dbReference type="eggNOG" id="COG1663">
    <property type="taxonomic scope" value="Bacteria"/>
</dbReference>
<keyword evidence="15" id="KW-1185">Reference proteome</keyword>
<dbReference type="STRING" id="331113.SNE_A03670"/>
<evidence type="ECO:0000313" key="15">
    <source>
        <dbReference type="Proteomes" id="UP000000496"/>
    </source>
</evidence>
<evidence type="ECO:0000256" key="6">
    <source>
        <dbReference type="ARBA" id="ARBA00022556"/>
    </source>
</evidence>
<accession>F8L6B4</accession>
<dbReference type="GO" id="GO:0009029">
    <property type="term" value="F:lipid-A 4'-kinase activity"/>
    <property type="evidence" value="ECO:0007669"/>
    <property type="project" value="UniProtKB-UniRule"/>
</dbReference>
<keyword evidence="10 13" id="KW-0067">ATP-binding</keyword>
<evidence type="ECO:0000256" key="11">
    <source>
        <dbReference type="ARBA" id="ARBA00023098"/>
    </source>
</evidence>
<evidence type="ECO:0000256" key="3">
    <source>
        <dbReference type="ARBA" id="ARBA00012071"/>
    </source>
</evidence>
<evidence type="ECO:0000256" key="4">
    <source>
        <dbReference type="ARBA" id="ARBA00016436"/>
    </source>
</evidence>
<dbReference type="PANTHER" id="PTHR42724:SF1">
    <property type="entry name" value="TETRAACYLDISACCHARIDE 4'-KINASE, MITOCHONDRIAL-RELATED"/>
    <property type="match status" value="1"/>
</dbReference>
<dbReference type="GO" id="GO:0005524">
    <property type="term" value="F:ATP binding"/>
    <property type="evidence" value="ECO:0007669"/>
    <property type="project" value="UniProtKB-UniRule"/>
</dbReference>
<keyword evidence="6 13" id="KW-0441">Lipid A biosynthesis</keyword>
<dbReference type="RefSeq" id="WP_013942711.1">
    <property type="nucleotide sequence ID" value="NC_015713.1"/>
</dbReference>
<dbReference type="EMBL" id="FR872582">
    <property type="protein sequence ID" value="CCB88244.1"/>
    <property type="molecule type" value="Genomic_DNA"/>
</dbReference>
<dbReference type="GO" id="GO:0009244">
    <property type="term" value="P:lipopolysaccharide core region biosynthetic process"/>
    <property type="evidence" value="ECO:0007669"/>
    <property type="project" value="TreeGrafter"/>
</dbReference>
<dbReference type="Proteomes" id="UP000000496">
    <property type="component" value="Chromosome gsn.131"/>
</dbReference>
<dbReference type="InterPro" id="IPR003758">
    <property type="entry name" value="LpxK"/>
</dbReference>
<evidence type="ECO:0000256" key="1">
    <source>
        <dbReference type="ARBA" id="ARBA00002274"/>
    </source>
</evidence>
<evidence type="ECO:0000256" key="2">
    <source>
        <dbReference type="ARBA" id="ARBA00004870"/>
    </source>
</evidence>
<keyword evidence="9 13" id="KW-0418">Kinase</keyword>
<dbReference type="HOGENOM" id="CLU_038816_6_0_0"/>
<evidence type="ECO:0000256" key="9">
    <source>
        <dbReference type="ARBA" id="ARBA00022777"/>
    </source>
</evidence>
<keyword evidence="7 13" id="KW-0808">Transferase</keyword>
<protein>
    <recommendedName>
        <fullName evidence="4 13">Tetraacyldisaccharide 4'-kinase</fullName>
        <ecNumber evidence="3 13">2.7.1.130</ecNumber>
    </recommendedName>
    <alternativeName>
        <fullName evidence="12 13">Lipid A 4'-kinase</fullName>
    </alternativeName>
</protein>
<dbReference type="HAMAP" id="MF_00409">
    <property type="entry name" value="LpxK"/>
    <property type="match status" value="1"/>
</dbReference>
<keyword evidence="5 13" id="KW-0444">Lipid biosynthesis</keyword>
<dbReference type="GO" id="GO:0005886">
    <property type="term" value="C:plasma membrane"/>
    <property type="evidence" value="ECO:0007669"/>
    <property type="project" value="TreeGrafter"/>
</dbReference>
<sequence length="365" mass="41471">MTVQLESYITDHIEGRRKSSLVRGVLHGLSKLFKFGVTLRNFAFDYHLIKESKVDIPVISIGNIIAGGTGKTALIQKLGKDLSRNKRVSVLLRGYRSEIEKVGGSLHLIDRSRITPNVCGDEAYLLWKTLPELKLFIGKDRRLNAQRAAYHEAELVLLDDGMQYRRLHRDLEIVMLHADDLYGKGFYLPRGYLRDSPKRLKEADFVIINHVRDQDHFEELKKDVEQQTSASLIGMQMVPETIEGKNREIWDEVQGMRAAVFCGLGKPKSFFKTIEKMGIEIAETLILPDHIPPTRRQLIDLAILAEEKGCEILLCSEKDWVKLPEPLKLSLPIAYVKASLQVVAQPENYDELLKKILTLTQGTSS</sequence>
<keyword evidence="11 13" id="KW-0443">Lipid metabolism</keyword>
<comment type="catalytic activity">
    <reaction evidence="13">
        <text>a lipid A disaccharide + ATP = a lipid IVA + ADP + H(+)</text>
        <dbReference type="Rhea" id="RHEA:67840"/>
        <dbReference type="ChEBI" id="CHEBI:15378"/>
        <dbReference type="ChEBI" id="CHEBI:30616"/>
        <dbReference type="ChEBI" id="CHEBI:176343"/>
        <dbReference type="ChEBI" id="CHEBI:176425"/>
        <dbReference type="ChEBI" id="CHEBI:456216"/>
        <dbReference type="EC" id="2.7.1.130"/>
    </reaction>
</comment>
<dbReference type="Pfam" id="PF02606">
    <property type="entry name" value="LpxK"/>
    <property type="match status" value="1"/>
</dbReference>
<feature type="binding site" evidence="13">
    <location>
        <begin position="65"/>
        <end position="72"/>
    </location>
    <ligand>
        <name>ATP</name>
        <dbReference type="ChEBI" id="CHEBI:30616"/>
    </ligand>
</feature>
<comment type="similarity">
    <text evidence="13">Belongs to the LpxK family.</text>
</comment>
<evidence type="ECO:0000256" key="12">
    <source>
        <dbReference type="ARBA" id="ARBA00029757"/>
    </source>
</evidence>
<dbReference type="UniPathway" id="UPA00359">
    <property type="reaction ID" value="UER00482"/>
</dbReference>
<dbReference type="NCBIfam" id="TIGR00682">
    <property type="entry name" value="lpxK"/>
    <property type="match status" value="1"/>
</dbReference>
<comment type="function">
    <text evidence="1 13">Transfers the gamma-phosphate of ATP to the 4'-position of a tetraacyldisaccharide 1-phosphate intermediate (termed DS-1-P) to form tetraacyldisaccharide 1,4'-bis-phosphate (lipid IVA).</text>
</comment>
<evidence type="ECO:0000256" key="5">
    <source>
        <dbReference type="ARBA" id="ARBA00022516"/>
    </source>
</evidence>
<dbReference type="GO" id="GO:0009245">
    <property type="term" value="P:lipid A biosynthetic process"/>
    <property type="evidence" value="ECO:0007669"/>
    <property type="project" value="UniProtKB-UniRule"/>
</dbReference>
<name>F8L6B4_SIMNZ</name>
<keyword evidence="8 13" id="KW-0547">Nucleotide-binding</keyword>
<dbReference type="AlphaFoldDB" id="F8L6B4"/>
<organism evidence="14 15">
    <name type="scientific">Simkania negevensis (strain ATCC VR-1471 / DSM 27360 / Z)</name>
    <dbReference type="NCBI Taxonomy" id="331113"/>
    <lineage>
        <taxon>Bacteria</taxon>
        <taxon>Pseudomonadati</taxon>
        <taxon>Chlamydiota</taxon>
        <taxon>Chlamydiia</taxon>
        <taxon>Parachlamydiales</taxon>
        <taxon>Simkaniaceae</taxon>
        <taxon>Simkania</taxon>
    </lineage>
</organism>
<evidence type="ECO:0000313" key="14">
    <source>
        <dbReference type="EMBL" id="CCB88244.1"/>
    </source>
</evidence>
<comment type="pathway">
    <text evidence="2 13">Glycolipid biosynthesis; lipid IV(A) biosynthesis; lipid IV(A) from (3R)-3-hydroxytetradecanoyl-[acyl-carrier-protein] and UDP-N-acetyl-alpha-D-glucosamine: step 6/6.</text>
</comment>
<evidence type="ECO:0000256" key="7">
    <source>
        <dbReference type="ARBA" id="ARBA00022679"/>
    </source>
</evidence>